<evidence type="ECO:0000313" key="3">
    <source>
        <dbReference type="Proteomes" id="UP000006635"/>
    </source>
</evidence>
<evidence type="ECO:0000313" key="2">
    <source>
        <dbReference type="EMBL" id="AAK94167.1"/>
    </source>
</evidence>
<protein>
    <submittedName>
        <fullName evidence="2">CUN089 putative helicase-1, DNA replication, similar to AcMNPV ORF95</fullName>
    </submittedName>
</protein>
<keyword evidence="2" id="KW-0067">ATP-binding</keyword>
<reference evidence="2 3" key="1">
    <citation type="journal article" date="2001" name="J. Virol.">
        <title>Genome sequence of a baculovirus pathogenic for Culex nigripalpus.</title>
        <authorList>
            <person name="Afonso C.L."/>
            <person name="Tulman E.R."/>
            <person name="Lu Z."/>
            <person name="Balinsky C.A."/>
            <person name="Moser B.A."/>
            <person name="Becnel J.J."/>
            <person name="Rock D.L."/>
            <person name="Kutish G.F."/>
        </authorList>
    </citation>
    <scope>NUCLEOTIDE SEQUENCE [LARGE SCALE GENOMIC DNA]</scope>
    <source>
        <strain evidence="3">Isolate Florida/1997</strain>
    </source>
</reference>
<dbReference type="InterPro" id="IPR006824">
    <property type="entry name" value="DNA_helicase_Baculovir"/>
</dbReference>
<sequence>MSNDTAATYSLDSLAKSKCDEQHAKDQHDQRQGFEHFFHSLGPYDESEGGRLILKKASERYRVDDSDLPAALCSYQRKFAESLKHDTTLLFKYDEMLIKPFITGIELDKSVINALTMDLLNGDPNWTKPTVTGHVTHWNMYASPALWETILRKHNLWTDSSCEIPIVGHQSFGDIAPAGHPLLFIRYSLIAKNMTIFELEYRFLKAGELIACSTGNNCGTVLSTFSVAETVYDVTTSGMSTCINVREYFPEIMRSRIPQGCSNIQPGPNSTMNALVKHFTVDMDDVGTNLPRGRRNKSSCAKSGIFAGTERYSSIHDQGILAIMNETLDKLNDIAMESFETKPIPKKVSADNNGSPDAKAPKSKGKRKSSSKSTKGGCGSGGENKRRKKGSEAEVVLSIDDEITSSGFPDAEHPDETMTMMCADDFVDEGVVHGAVVPVGDGDAEEVALKEVEATVASYSTEHIRAPVDNLADRFKSAELQYLVMYLVASEFRSFDYIMHYIYHRIPKKWLNAKNVKFLISSLGARIGRMVVHEDDTFELLQGFTVPYLKIADNIIMGIFDTGYRFTSALHLGGPRAQLHMFIKIHIVCALDMCITKRVDTLQLQELWVLETTRAASLFEFDDLRVGYYCAKSCGVGAPMIFNGTHYVAAIMSKKPWQGTNSDTTMYPMNMSRLIYTTQYGVMNMITKRYQCSAPFSYCNTLFGNYFRPNERYEVPRDLFIALFNCVKPVRQSLQVYAGCRTVRSFRTVINRSNTYHEVGLTGPEYKSAKDDADWHIEMLLKHVGRAEPITLFSTLMFSGIPNDWLTRVCKTVDIDDLRSAAQFALLQYPRELVMVMLTRIYAPEETNVRRNFVHRCIEGIAKLGNRLPFWDEIPIETYHDLSVWLCKLKPHYGADFVKELMPSSFQNCTKYHNPAEMIAKIASARANVDAIVETHLKKKVPDVVREPHGYNLPASLDDVVRLASSTRVWIDRPITDHCNDMYDWLERFVWRIVVPQIDPEGRISEAADGVELVRSIVTFMITYNFVEDDMHLAAAFYASLAFLGNVQRRMLLSVGSSRSSKTTMVRAVGTLINLTEATIDLIDKPTDGPSPGLVATGTAQLVHQSEMNRMKGGVFKRVVDADQIIAARNLNENMMRMLSAYSACADSNTIPLITEIEGGMESVENRLAVLILMHRFVERLTFNQNPEEHIATGELPNKFDYSSTDHGERLRHTFIYMLLYMVTEEGVLKLSTFMSPKHHRNAKYVSVKNCFVERIRYITQLERTPGSNVNTAEVETILRDAIAANYLASGGKNLTEIVYTNTIERLIGKPSGPTLPGISISKEPRPLPDFM</sequence>
<dbReference type="GO" id="GO:0003678">
    <property type="term" value="F:DNA helicase activity"/>
    <property type="evidence" value="ECO:0007669"/>
    <property type="project" value="InterPro"/>
</dbReference>
<organismHost>
    <name type="scientific">Culex nigripalpus</name>
    <dbReference type="NCBI Taxonomy" id="42429"/>
</organismHost>
<dbReference type="KEGG" id="vg:921902"/>
<keyword evidence="3" id="KW-1185">Reference proteome</keyword>
<feature type="compositionally biased region" description="Basic residues" evidence="1">
    <location>
        <begin position="361"/>
        <end position="370"/>
    </location>
</feature>
<dbReference type="RefSeq" id="NP_203394.1">
    <property type="nucleotide sequence ID" value="NC_003084.1"/>
</dbReference>
<keyword evidence="2" id="KW-0347">Helicase</keyword>
<keyword evidence="2" id="KW-0547">Nucleotide-binding</keyword>
<name>Q919I6_NPVCO</name>
<gene>
    <name evidence="2" type="primary">CUN089</name>
</gene>
<dbReference type="GeneID" id="921902"/>
<proteinExistence type="predicted"/>
<dbReference type="EMBL" id="AF403738">
    <property type="protein sequence ID" value="AAK94167.1"/>
    <property type="molecule type" value="Genomic_DNA"/>
</dbReference>
<dbReference type="Pfam" id="PF04735">
    <property type="entry name" value="Baculo_helicase"/>
    <property type="match status" value="1"/>
</dbReference>
<feature type="region of interest" description="Disordered" evidence="1">
    <location>
        <begin position="343"/>
        <end position="393"/>
    </location>
</feature>
<organism evidence="2 3">
    <name type="scientific">Culex nigripalpus nucleopolyhedrovirus (isolate Florida/1997)</name>
    <name type="common">CuniNPV</name>
    <dbReference type="NCBI Taxonomy" id="645993"/>
    <lineage>
        <taxon>Viruses</taxon>
        <taxon>Viruses incertae sedis</taxon>
        <taxon>Naldaviricetes</taxon>
        <taxon>Lefavirales</taxon>
        <taxon>Baculoviridae</taxon>
        <taxon>Deltabaculovirus</taxon>
    </lineage>
</organism>
<dbReference type="Proteomes" id="UP000006635">
    <property type="component" value="Segment"/>
</dbReference>
<dbReference type="GO" id="GO:0019079">
    <property type="term" value="P:viral genome replication"/>
    <property type="evidence" value="ECO:0007669"/>
    <property type="project" value="InterPro"/>
</dbReference>
<evidence type="ECO:0000256" key="1">
    <source>
        <dbReference type="SAM" id="MobiDB-lite"/>
    </source>
</evidence>
<keyword evidence="2" id="KW-0378">Hydrolase</keyword>
<accession>Q919I6</accession>